<dbReference type="Proteomes" id="UP001162992">
    <property type="component" value="Chromosome 19"/>
</dbReference>
<keyword evidence="2" id="KW-1185">Reference proteome</keyword>
<sequence>MVDWRISRGQLLISVGALLLLAIVAEKSRQLIGDESSSKSGKFSWINCFDLGSGSLACVAKEGVKLYTYNIRTGIVEKARQRAVEVALQEAIDDGLSVREAAKQAELIGKKAGKLASRKARRIIGPILAASWDFFEALYYGGTVTEASLRGSGTLVGTWVGGFEGEKKLGRLGYLIGSHVGSWLGGRVGLMIYDIARAAQLLTSSVTELVTEEGEPYDHSETL</sequence>
<proteinExistence type="predicted"/>
<accession>A0ACC2AWA5</accession>
<reference evidence="2" key="1">
    <citation type="journal article" date="2024" name="Proc. Natl. Acad. Sci. U.S.A.">
        <title>Extraordinary preservation of gene collinearity over three hundred million years revealed in homosporous lycophytes.</title>
        <authorList>
            <person name="Li C."/>
            <person name="Wickell D."/>
            <person name="Kuo L.Y."/>
            <person name="Chen X."/>
            <person name="Nie B."/>
            <person name="Liao X."/>
            <person name="Peng D."/>
            <person name="Ji J."/>
            <person name="Jenkins J."/>
            <person name="Williams M."/>
            <person name="Shu S."/>
            <person name="Plott C."/>
            <person name="Barry K."/>
            <person name="Rajasekar S."/>
            <person name="Grimwood J."/>
            <person name="Han X."/>
            <person name="Sun S."/>
            <person name="Hou Z."/>
            <person name="He W."/>
            <person name="Dai G."/>
            <person name="Sun C."/>
            <person name="Schmutz J."/>
            <person name="Leebens-Mack J.H."/>
            <person name="Li F.W."/>
            <person name="Wang L."/>
        </authorList>
    </citation>
    <scope>NUCLEOTIDE SEQUENCE [LARGE SCALE GENOMIC DNA]</scope>
    <source>
        <strain evidence="2">cv. PW_Plant_1</strain>
    </source>
</reference>
<name>A0ACC2AWA5_DIPCM</name>
<comment type="caution">
    <text evidence="1">The sequence shown here is derived from an EMBL/GenBank/DDBJ whole genome shotgun (WGS) entry which is preliminary data.</text>
</comment>
<protein>
    <submittedName>
        <fullName evidence="1">Uncharacterized protein</fullName>
    </submittedName>
</protein>
<dbReference type="EMBL" id="CM055110">
    <property type="protein sequence ID" value="KAJ7521815.1"/>
    <property type="molecule type" value="Genomic_DNA"/>
</dbReference>
<evidence type="ECO:0000313" key="2">
    <source>
        <dbReference type="Proteomes" id="UP001162992"/>
    </source>
</evidence>
<gene>
    <name evidence="1" type="ORF">O6H91_19G069100</name>
</gene>
<evidence type="ECO:0000313" key="1">
    <source>
        <dbReference type="EMBL" id="KAJ7521815.1"/>
    </source>
</evidence>
<organism evidence="1 2">
    <name type="scientific">Diphasiastrum complanatum</name>
    <name type="common">Issler's clubmoss</name>
    <name type="synonym">Lycopodium complanatum</name>
    <dbReference type="NCBI Taxonomy" id="34168"/>
    <lineage>
        <taxon>Eukaryota</taxon>
        <taxon>Viridiplantae</taxon>
        <taxon>Streptophyta</taxon>
        <taxon>Embryophyta</taxon>
        <taxon>Tracheophyta</taxon>
        <taxon>Lycopodiopsida</taxon>
        <taxon>Lycopodiales</taxon>
        <taxon>Lycopodiaceae</taxon>
        <taxon>Lycopodioideae</taxon>
        <taxon>Diphasiastrum</taxon>
    </lineage>
</organism>